<organism evidence="1 3">
    <name type="scientific">Thiomonas arsenitoxydans (strain DSM 22701 / CIP 110005 / 3As)</name>
    <dbReference type="NCBI Taxonomy" id="426114"/>
    <lineage>
        <taxon>Bacteria</taxon>
        <taxon>Pseudomonadati</taxon>
        <taxon>Pseudomonadota</taxon>
        <taxon>Betaproteobacteria</taxon>
        <taxon>Burkholderiales</taxon>
        <taxon>Thiomonas</taxon>
    </lineage>
</organism>
<proteinExistence type="predicted"/>
<evidence type="ECO:0000313" key="1">
    <source>
        <dbReference type="EMBL" id="CAZ87320.1"/>
    </source>
</evidence>
<protein>
    <submittedName>
        <fullName evidence="1">Uncharacterized protein</fullName>
    </submittedName>
</protein>
<name>D6CRS9_THIA3</name>
<reference evidence="2 4" key="4">
    <citation type="submission" date="2015-03" db="EMBL/GenBank/DDBJ databases">
        <authorList>
            <person name="Regsiter A."/>
            <person name="william w."/>
        </authorList>
    </citation>
    <scope>NUCLEOTIDE SEQUENCE [LARGE SCALE GENOMIC DNA]</scope>
    <source>
        <strain evidence="2 4">CB1</strain>
    </source>
</reference>
<accession>D6CRS9</accession>
<evidence type="ECO:0000313" key="2">
    <source>
        <dbReference type="EMBL" id="CQR30358.1"/>
    </source>
</evidence>
<evidence type="ECO:0000313" key="3">
    <source>
        <dbReference type="Proteomes" id="UP000002372"/>
    </source>
</evidence>
<reference evidence="3" key="2">
    <citation type="journal article" date="2010" name="PLoS Genet.">
        <title>Structure, function, and evolution of the Thiomonas spp. genome.</title>
        <authorList>
            <person name="Arsene-Ploetze F."/>
            <person name="Koechler S."/>
            <person name="Marchal M."/>
            <person name="Coppee J.Y."/>
            <person name="Chandler M."/>
            <person name="Bonnefoy V."/>
            <person name="Brochier-Armanet C."/>
            <person name="Barakat M."/>
            <person name="Barbe V."/>
            <person name="Battaglia-Brunet F."/>
            <person name="Bruneel O."/>
            <person name="Bryan C.G."/>
            <person name="Cleiss-Arnold J."/>
            <person name="Cruveiller S."/>
            <person name="Erhardt M."/>
            <person name="Heinrich-Salmeron A."/>
            <person name="Hommais F."/>
            <person name="Joulian C."/>
            <person name="Krin E."/>
            <person name="Lieutaud A."/>
            <person name="Lievremont D."/>
            <person name="Michel C."/>
            <person name="Muller D."/>
            <person name="Ortet P."/>
            <person name="Proux C."/>
            <person name="Siguier P."/>
            <person name="Roche D."/>
            <person name="Rouy Z."/>
            <person name="Salvignol G."/>
            <person name="Slyemi D."/>
            <person name="Talla E."/>
            <person name="Weiss S."/>
            <person name="Weissenbach J."/>
            <person name="Medigue C."/>
            <person name="Bertin P.N."/>
        </authorList>
    </citation>
    <scope>NUCLEOTIDE SEQUENCE [LARGE SCALE GENOMIC DNA]</scope>
    <source>
        <strain evidence="3">DSM 22701 / CIP 110005 / 3As</strain>
    </source>
</reference>
<evidence type="ECO:0000313" key="4">
    <source>
        <dbReference type="Proteomes" id="UP000078599"/>
    </source>
</evidence>
<gene>
    <name evidence="1" type="ordered locus">THI_0584</name>
    <name evidence="2" type="ORF">THICB1_150001</name>
</gene>
<dbReference type="EMBL" id="CTRI01000007">
    <property type="protein sequence ID" value="CQR30358.1"/>
    <property type="molecule type" value="Genomic_DNA"/>
</dbReference>
<dbReference type="Proteomes" id="UP000002372">
    <property type="component" value="Chromosome"/>
</dbReference>
<keyword evidence="4" id="KW-1185">Reference proteome</keyword>
<dbReference type="AlphaFoldDB" id="D6CRS9"/>
<sequence length="106" mass="11569">MSLSIQRREQLSAAAAASFVTATNGEMDEAFGAVMAGAEEDEHSASSKAVYSPIQLRAQNPSLEILWQICANFSAMQVLASACIFRLQARKILILFRHLFLQPGLI</sequence>
<dbReference type="KEGG" id="thi:THI_0584"/>
<dbReference type="HOGENOM" id="CLU_2222010_0_0_4"/>
<dbReference type="EMBL" id="FP475956">
    <property type="protein sequence ID" value="CAZ87320.1"/>
    <property type="molecule type" value="Genomic_DNA"/>
</dbReference>
<dbReference type="Proteomes" id="UP000078599">
    <property type="component" value="Unassembled WGS sequence"/>
</dbReference>
<dbReference type="RefSeq" id="WP_013104690.1">
    <property type="nucleotide sequence ID" value="NC_014145.1"/>
</dbReference>
<reference evidence="1" key="3">
    <citation type="submission" date="2010-07" db="EMBL/GenBank/DDBJ databases">
        <authorList>
            <person name="Genoscope - CEA"/>
        </authorList>
    </citation>
    <scope>NUCLEOTIDE SEQUENCE</scope>
    <source>
        <strain evidence="1">3As</strain>
    </source>
</reference>
<reference key="1">
    <citation type="submission" date="2009-07" db="EMBL/GenBank/DDBJ databases">
        <authorList>
            <person name="Genoscope - CEA"/>
        </authorList>
    </citation>
    <scope>NUCLEOTIDE SEQUENCE</scope>
    <source>
        <strain>3As</strain>
    </source>
</reference>